<gene>
    <name evidence="2" type="ORF">EDD54_1643</name>
</gene>
<feature type="transmembrane region" description="Helical" evidence="1">
    <location>
        <begin position="82"/>
        <end position="99"/>
    </location>
</feature>
<evidence type="ECO:0008006" key="4">
    <source>
        <dbReference type="Google" id="ProtNLM"/>
    </source>
</evidence>
<proteinExistence type="predicted"/>
<comment type="caution">
    <text evidence="2">The sequence shown here is derived from an EMBL/GenBank/DDBJ whole genome shotgun (WGS) entry which is preliminary data.</text>
</comment>
<keyword evidence="1" id="KW-0472">Membrane</keyword>
<reference evidence="2 3" key="1">
    <citation type="submission" date="2019-03" db="EMBL/GenBank/DDBJ databases">
        <title>Genomic Encyclopedia of Type Strains, Phase IV (KMG-IV): sequencing the most valuable type-strain genomes for metagenomic binning, comparative biology and taxonomic classification.</title>
        <authorList>
            <person name="Goeker M."/>
        </authorList>
    </citation>
    <scope>NUCLEOTIDE SEQUENCE [LARGE SCALE GENOMIC DNA]</scope>
    <source>
        <strain evidence="2 3">DSM 102969</strain>
    </source>
</reference>
<dbReference type="EMBL" id="SNXY01000006">
    <property type="protein sequence ID" value="TDP87744.1"/>
    <property type="molecule type" value="Genomic_DNA"/>
</dbReference>
<accession>A0A4R6RMF1</accession>
<evidence type="ECO:0000313" key="3">
    <source>
        <dbReference type="Proteomes" id="UP000294547"/>
    </source>
</evidence>
<keyword evidence="1" id="KW-0812">Transmembrane</keyword>
<dbReference type="RefSeq" id="WP_126541538.1">
    <property type="nucleotide sequence ID" value="NZ_BSPM01000008.1"/>
</dbReference>
<dbReference type="AlphaFoldDB" id="A0A4R6RMF1"/>
<evidence type="ECO:0000313" key="2">
    <source>
        <dbReference type="EMBL" id="TDP87744.1"/>
    </source>
</evidence>
<keyword evidence="1" id="KW-1133">Transmembrane helix</keyword>
<feature type="transmembrane region" description="Helical" evidence="1">
    <location>
        <begin position="7"/>
        <end position="25"/>
    </location>
</feature>
<dbReference type="Proteomes" id="UP000294547">
    <property type="component" value="Unassembled WGS sequence"/>
</dbReference>
<feature type="transmembrane region" description="Helical" evidence="1">
    <location>
        <begin position="119"/>
        <end position="140"/>
    </location>
</feature>
<feature type="transmembrane region" description="Helical" evidence="1">
    <location>
        <begin position="37"/>
        <end position="61"/>
    </location>
</feature>
<dbReference type="OrthoDB" id="5195601at2"/>
<sequence length="150" mass="16011">MIRFLHPVAGVVAMATISTFIVLTLRGEMAGDATAILAAKTAIAEGLWLLVPTMAVLALTGRRLGAGSDDPRVAAKRRRMRIVQANGLLVLLPTALILHRLAAAGSFDLTYMLLQGVELIAGPANLFLLALSFRDGLVLAGRLRRCRRAN</sequence>
<name>A0A4R6RMF1_9HYPH</name>
<protein>
    <recommendedName>
        <fullName evidence="4">Transmembrane protein</fullName>
    </recommendedName>
</protein>
<evidence type="ECO:0000256" key="1">
    <source>
        <dbReference type="SAM" id="Phobius"/>
    </source>
</evidence>
<keyword evidence="3" id="KW-1185">Reference proteome</keyword>
<organism evidence="2 3">
    <name type="scientific">Oharaeibacter diazotrophicus</name>
    <dbReference type="NCBI Taxonomy" id="1920512"/>
    <lineage>
        <taxon>Bacteria</taxon>
        <taxon>Pseudomonadati</taxon>
        <taxon>Pseudomonadota</taxon>
        <taxon>Alphaproteobacteria</taxon>
        <taxon>Hyphomicrobiales</taxon>
        <taxon>Pleomorphomonadaceae</taxon>
        <taxon>Oharaeibacter</taxon>
    </lineage>
</organism>